<evidence type="ECO:0000259" key="1">
    <source>
        <dbReference type="Pfam" id="PF05448"/>
    </source>
</evidence>
<dbReference type="InterPro" id="IPR029058">
    <property type="entry name" value="AB_hydrolase_fold"/>
</dbReference>
<organism evidence="2 3">
    <name type="scientific">Cellulomonas phragmiteti</name>
    <dbReference type="NCBI Taxonomy" id="478780"/>
    <lineage>
        <taxon>Bacteria</taxon>
        <taxon>Bacillati</taxon>
        <taxon>Actinomycetota</taxon>
        <taxon>Actinomycetes</taxon>
        <taxon>Micrococcales</taxon>
        <taxon>Cellulomonadaceae</taxon>
        <taxon>Cellulomonas</taxon>
    </lineage>
</organism>
<proteinExistence type="predicted"/>
<dbReference type="InterPro" id="IPR039069">
    <property type="entry name" value="CE7"/>
</dbReference>
<reference evidence="2 3" key="1">
    <citation type="submission" date="2021-01" db="EMBL/GenBank/DDBJ databases">
        <title>Whole genome shotgun sequence of Cellulomonas phragmiteti NBRC 110785.</title>
        <authorList>
            <person name="Komaki H."/>
            <person name="Tamura T."/>
        </authorList>
    </citation>
    <scope>NUCLEOTIDE SEQUENCE [LARGE SCALE GENOMIC DNA]</scope>
    <source>
        <strain evidence="2 3">NBRC 110785</strain>
    </source>
</reference>
<evidence type="ECO:0000313" key="3">
    <source>
        <dbReference type="Proteomes" id="UP000614741"/>
    </source>
</evidence>
<dbReference type="InterPro" id="IPR008391">
    <property type="entry name" value="AXE1_dom"/>
</dbReference>
<dbReference type="PANTHER" id="PTHR40111">
    <property type="entry name" value="CEPHALOSPORIN-C DEACETYLASE"/>
    <property type="match status" value="1"/>
</dbReference>
<comment type="caution">
    <text evidence="2">The sequence shown here is derived from an EMBL/GenBank/DDBJ whole genome shotgun (WGS) entry which is preliminary data.</text>
</comment>
<dbReference type="PANTHER" id="PTHR40111:SF1">
    <property type="entry name" value="CEPHALOSPORIN-C DEACETYLASE"/>
    <property type="match status" value="1"/>
</dbReference>
<feature type="domain" description="Acetyl xylan esterase" evidence="1">
    <location>
        <begin position="1"/>
        <end position="327"/>
    </location>
</feature>
<evidence type="ECO:0000313" key="2">
    <source>
        <dbReference type="EMBL" id="GIG38628.1"/>
    </source>
</evidence>
<dbReference type="EMBL" id="BONP01000002">
    <property type="protein sequence ID" value="GIG38628.1"/>
    <property type="molecule type" value="Genomic_DNA"/>
</dbReference>
<accession>A0ABQ4DGZ7</accession>
<dbReference type="Gene3D" id="3.40.50.1820">
    <property type="entry name" value="alpha/beta hydrolase"/>
    <property type="match status" value="1"/>
</dbReference>
<keyword evidence="3" id="KW-1185">Reference proteome</keyword>
<dbReference type="Pfam" id="PF05448">
    <property type="entry name" value="AXE1"/>
    <property type="match status" value="1"/>
</dbReference>
<protein>
    <submittedName>
        <fullName evidence="2">Acetylxylan esterase</fullName>
    </submittedName>
</protein>
<gene>
    <name evidence="2" type="ORF">Cph01nite_03900</name>
</gene>
<dbReference type="RefSeq" id="WP_203670698.1">
    <property type="nucleotide sequence ID" value="NZ_BONP01000002.1"/>
</dbReference>
<dbReference type="SUPFAM" id="SSF53474">
    <property type="entry name" value="alpha/beta-Hydrolases"/>
    <property type="match status" value="1"/>
</dbReference>
<name>A0ABQ4DGZ7_9CELL</name>
<dbReference type="Proteomes" id="UP000614741">
    <property type="component" value="Unassembled WGS sequence"/>
</dbReference>
<sequence length="332" mass="35405">MALFDLPLPDLERYLPELEEPADLDEFWAATLAETRALDLDLRREPHDAGLTLVDVEDVTFAGFGGHPVKAWVTRPAGSATDGSSLPAVVEFLGYGGGRGRPHERLAWAAAGYVHLLMDTRGQGSGWGSGGDTPDPVGSGPHAPGFMTRGILDPAEHFYRRVFTDGVRAVEAVRALPGVDPARVAVTGGSQGGAVTLAVAGLADDLVAVMPDVPFMCHIPRAIAITDASPYREVVSYLAVHRDHKAAALRTLSYLDGVHLARRATAPTLFSVALRDPICPPSTVFAAYNHYGTLAAARPDRAIEVYEFNEHEGGGGFQLDAQLRWLAGVLAR</sequence>